<evidence type="ECO:0000256" key="1">
    <source>
        <dbReference type="SAM" id="MobiDB-lite"/>
    </source>
</evidence>
<organism evidence="2 3">
    <name type="scientific">Pseudomarimonas salicorniae</name>
    <dbReference type="NCBI Taxonomy" id="2933270"/>
    <lineage>
        <taxon>Bacteria</taxon>
        <taxon>Pseudomonadati</taxon>
        <taxon>Pseudomonadota</taxon>
        <taxon>Gammaproteobacteria</taxon>
        <taxon>Lysobacterales</taxon>
        <taxon>Lysobacteraceae</taxon>
        <taxon>Pseudomarimonas</taxon>
    </lineage>
</organism>
<protein>
    <submittedName>
        <fullName evidence="2">Glycosyltransferase</fullName>
    </submittedName>
</protein>
<dbReference type="Pfam" id="PF13692">
    <property type="entry name" value="Glyco_trans_1_4"/>
    <property type="match status" value="1"/>
</dbReference>
<accession>A0ABT0GGS3</accession>
<dbReference type="SUPFAM" id="SSF53756">
    <property type="entry name" value="UDP-Glycosyltransferase/glycogen phosphorylase"/>
    <property type="match status" value="1"/>
</dbReference>
<name>A0ABT0GGS3_9GAMM</name>
<gene>
    <name evidence="2" type="ORF">M0G41_08630</name>
</gene>
<sequence length="407" mass="45139">MSGPSRSPYGFQEVTETADRAEPGQPASPELQQARRRCAGLAILSTLPFHRSTDWNAAVRTLPAKRRVLSFLWRWTGITDPVLVPRLLWHARRADVVLLNGGERVDLVYLALAGLAPWIRAPHIVVDAHWQAHGGWRGRLQRWLLELGEPVLHEVQPHSAEEIEVYHREFGIPRDKVHPVPWSTSLTGYRLEIGRKGGRDVVSGGFSYRDYATLFEAVRRAGLTLDVGLPRSPQSESARQLAADYPGIRIVEDWSMQGYWQAVADARVFAMALTPGLNRCSADQTLLNALSLGTLVVATDSVSTRLYLRDGENAMVVPAGDVEALAAALRRAMELPAEDYQRITGQARADIESEHREETRLARTLERAARAGQRTASGFPIPKRGARLVWVTAISMLAFAMLLDSLA</sequence>
<evidence type="ECO:0000313" key="3">
    <source>
        <dbReference type="Proteomes" id="UP001431449"/>
    </source>
</evidence>
<evidence type="ECO:0000313" key="2">
    <source>
        <dbReference type="EMBL" id="MCK7593733.1"/>
    </source>
</evidence>
<comment type="caution">
    <text evidence="2">The sequence shown here is derived from an EMBL/GenBank/DDBJ whole genome shotgun (WGS) entry which is preliminary data.</text>
</comment>
<dbReference type="EMBL" id="JALNMH010000006">
    <property type="protein sequence ID" value="MCK7593733.1"/>
    <property type="molecule type" value="Genomic_DNA"/>
</dbReference>
<dbReference type="RefSeq" id="WP_248207927.1">
    <property type="nucleotide sequence ID" value="NZ_JALNMH010000006.1"/>
</dbReference>
<proteinExistence type="predicted"/>
<feature type="region of interest" description="Disordered" evidence="1">
    <location>
        <begin position="1"/>
        <end position="30"/>
    </location>
</feature>
<dbReference type="Gene3D" id="3.40.50.2000">
    <property type="entry name" value="Glycogen Phosphorylase B"/>
    <property type="match status" value="1"/>
</dbReference>
<keyword evidence="3" id="KW-1185">Reference proteome</keyword>
<dbReference type="Proteomes" id="UP001431449">
    <property type="component" value="Unassembled WGS sequence"/>
</dbReference>
<reference evidence="2" key="1">
    <citation type="submission" date="2022-04" db="EMBL/GenBank/DDBJ databases">
        <title>Lysobacter sp. CAU 1642 isolated from sea sand.</title>
        <authorList>
            <person name="Kim W."/>
        </authorList>
    </citation>
    <scope>NUCLEOTIDE SEQUENCE</scope>
    <source>
        <strain evidence="2">CAU 1642</strain>
    </source>
</reference>
<dbReference type="PANTHER" id="PTHR12526">
    <property type="entry name" value="GLYCOSYLTRANSFERASE"/>
    <property type="match status" value="1"/>
</dbReference>